<evidence type="ECO:0000259" key="13">
    <source>
        <dbReference type="Pfam" id="PF00593"/>
    </source>
</evidence>
<keyword evidence="16" id="KW-1185">Reference proteome</keyword>
<dbReference type="InterPro" id="IPR039426">
    <property type="entry name" value="TonB-dep_rcpt-like"/>
</dbReference>
<evidence type="ECO:0000256" key="8">
    <source>
        <dbReference type="ARBA" id="ARBA00023077"/>
    </source>
</evidence>
<evidence type="ECO:0000256" key="10">
    <source>
        <dbReference type="ARBA" id="ARBA00023237"/>
    </source>
</evidence>
<organism evidence="15 16">
    <name type="scientific">Hyphococcus luteus</name>
    <dbReference type="NCBI Taxonomy" id="2058213"/>
    <lineage>
        <taxon>Bacteria</taxon>
        <taxon>Pseudomonadati</taxon>
        <taxon>Pseudomonadota</taxon>
        <taxon>Alphaproteobacteria</taxon>
        <taxon>Parvularculales</taxon>
        <taxon>Parvularculaceae</taxon>
        <taxon>Hyphococcus</taxon>
    </lineage>
</organism>
<keyword evidence="8 12" id="KW-0798">TonB box</keyword>
<keyword evidence="3 11" id="KW-1134">Transmembrane beta strand</keyword>
<dbReference type="InterPro" id="IPR036942">
    <property type="entry name" value="Beta-barrel_TonB_sf"/>
</dbReference>
<dbReference type="CDD" id="cd01347">
    <property type="entry name" value="ligand_gated_channel"/>
    <property type="match status" value="1"/>
</dbReference>
<evidence type="ECO:0000256" key="5">
    <source>
        <dbReference type="ARBA" id="ARBA00022692"/>
    </source>
</evidence>
<keyword evidence="10 11" id="KW-0998">Cell outer membrane</keyword>
<accession>A0A2S7K261</accession>
<keyword evidence="15" id="KW-0675">Receptor</keyword>
<keyword evidence="4" id="KW-0410">Iron transport</keyword>
<dbReference type="Pfam" id="PF07715">
    <property type="entry name" value="Plug"/>
    <property type="match status" value="1"/>
</dbReference>
<reference evidence="15 16" key="1">
    <citation type="submission" date="2017-12" db="EMBL/GenBank/DDBJ databases">
        <authorList>
            <person name="Hurst M.R.H."/>
        </authorList>
    </citation>
    <scope>NUCLEOTIDE SEQUENCE [LARGE SCALE GENOMIC DNA]</scope>
    <source>
        <strain evidence="15 16">SY-3-19</strain>
    </source>
</reference>
<dbReference type="PANTHER" id="PTHR32552:SF81">
    <property type="entry name" value="TONB-DEPENDENT OUTER MEMBRANE RECEPTOR"/>
    <property type="match status" value="1"/>
</dbReference>
<proteinExistence type="inferred from homology"/>
<dbReference type="InterPro" id="IPR012910">
    <property type="entry name" value="Plug_dom"/>
</dbReference>
<keyword evidence="9 11" id="KW-0472">Membrane</keyword>
<evidence type="ECO:0000256" key="2">
    <source>
        <dbReference type="ARBA" id="ARBA00022448"/>
    </source>
</evidence>
<evidence type="ECO:0000256" key="6">
    <source>
        <dbReference type="ARBA" id="ARBA00023004"/>
    </source>
</evidence>
<evidence type="ECO:0000256" key="1">
    <source>
        <dbReference type="ARBA" id="ARBA00004571"/>
    </source>
</evidence>
<dbReference type="AlphaFoldDB" id="A0A2S7K261"/>
<dbReference type="GO" id="GO:0009279">
    <property type="term" value="C:cell outer membrane"/>
    <property type="evidence" value="ECO:0007669"/>
    <property type="project" value="UniProtKB-SubCell"/>
</dbReference>
<dbReference type="EMBL" id="PJCH01000015">
    <property type="protein sequence ID" value="PQA86576.1"/>
    <property type="molecule type" value="Genomic_DNA"/>
</dbReference>
<name>A0A2S7K261_9PROT</name>
<comment type="similarity">
    <text evidence="11 12">Belongs to the TonB-dependent receptor family.</text>
</comment>
<dbReference type="PROSITE" id="PS52016">
    <property type="entry name" value="TONB_DEPENDENT_REC_3"/>
    <property type="match status" value="1"/>
</dbReference>
<evidence type="ECO:0000256" key="11">
    <source>
        <dbReference type="PROSITE-ProRule" id="PRU01360"/>
    </source>
</evidence>
<evidence type="ECO:0000256" key="4">
    <source>
        <dbReference type="ARBA" id="ARBA00022496"/>
    </source>
</evidence>
<sequence length="714" mass="77590">MAQGGDTIVVTAQKREQRLLDVPIPVTAVSAEDLAEQNLVQLKDVYNRIPGFQYGGPRAADLSLRGITTGGQTNPTLAILIDDIPFGGTTNASQPVIPDFDPGTIERIEVLRGPQGTLYGAASLGGLIKYVTRTPSTSEFYGRMEVGANKVKDGEMGYSARGSVNVPLLEDFAALSVSGFYRADPAYLDNIRPGFEEEDVNERESWGGRASLLLTPTDNLKITLSALRQEVSTDFSDLSYSSGAIELQDIADYSPAFTDRTTIDTLPSVGDQTFALYSGRIDLDLEWAELTSITSWGKVDNLLSNDVTSVFSFLGGAYSAPSDFAVTIANGGSSDKWTQELRLGGQSEKFDWLVGFFYQDENATLEQTLFLLDGSGSLLATPYIGAGPQSYKEYAGFASVTYHATDKLDIQVGGRFAKNKQSYDENTIIDGPAQMFFGPSTSVTTPSKDDAFTWMVSPSYHFTPDIMGYARIASGYRPGGPNTAVAPQSSFGSDSVINYELGLKGEVVPGQLTVDMSVFQINWTDIQLQNTNSANQFTYLTNGGEARSRGVEFASVWTPFDGFELSGNFTYTDAELTEDLPTFAGVDTLAGFDGDRLPFSSKWAGTVSARKSVELTPDVLGYVGLSYTYVGDRRSAFQNTAANPGTYRFDLPSYNLLDLQAGLEFNEVWNFNLYVRNLTNEEGVIAATTRNGTNTPRAVFTQPRTIGFTLSREF</sequence>
<comment type="subcellular location">
    <subcellularLocation>
        <location evidence="1 11">Cell outer membrane</location>
        <topology evidence="1 11">Multi-pass membrane protein</topology>
    </subcellularLocation>
</comment>
<evidence type="ECO:0000256" key="3">
    <source>
        <dbReference type="ARBA" id="ARBA00022452"/>
    </source>
</evidence>
<gene>
    <name evidence="15" type="ORF">CW354_16590</name>
</gene>
<protein>
    <submittedName>
        <fullName evidence="15">TonB-dependent receptor</fullName>
    </submittedName>
</protein>
<dbReference type="Proteomes" id="UP000239504">
    <property type="component" value="Unassembled WGS sequence"/>
</dbReference>
<evidence type="ECO:0000256" key="9">
    <source>
        <dbReference type="ARBA" id="ARBA00023136"/>
    </source>
</evidence>
<dbReference type="Gene3D" id="2.40.170.20">
    <property type="entry name" value="TonB-dependent receptor, beta-barrel domain"/>
    <property type="match status" value="1"/>
</dbReference>
<keyword evidence="6" id="KW-0408">Iron</keyword>
<keyword evidence="7" id="KW-0406">Ion transport</keyword>
<dbReference type="PANTHER" id="PTHR32552">
    <property type="entry name" value="FERRICHROME IRON RECEPTOR-RELATED"/>
    <property type="match status" value="1"/>
</dbReference>
<evidence type="ECO:0000313" key="15">
    <source>
        <dbReference type="EMBL" id="PQA86576.1"/>
    </source>
</evidence>
<dbReference type="OrthoDB" id="9760333at2"/>
<feature type="domain" description="TonB-dependent receptor-like beta-barrel" evidence="13">
    <location>
        <begin position="258"/>
        <end position="678"/>
    </location>
</feature>
<dbReference type="SUPFAM" id="SSF56935">
    <property type="entry name" value="Porins"/>
    <property type="match status" value="1"/>
</dbReference>
<feature type="domain" description="TonB-dependent receptor plug" evidence="14">
    <location>
        <begin position="19"/>
        <end position="126"/>
    </location>
</feature>
<dbReference type="InterPro" id="IPR000531">
    <property type="entry name" value="Beta-barrel_TonB"/>
</dbReference>
<evidence type="ECO:0000313" key="16">
    <source>
        <dbReference type="Proteomes" id="UP000239504"/>
    </source>
</evidence>
<comment type="caution">
    <text evidence="15">The sequence shown here is derived from an EMBL/GenBank/DDBJ whole genome shotgun (WGS) entry which is preliminary data.</text>
</comment>
<evidence type="ECO:0000256" key="7">
    <source>
        <dbReference type="ARBA" id="ARBA00023065"/>
    </source>
</evidence>
<dbReference type="Pfam" id="PF00593">
    <property type="entry name" value="TonB_dep_Rec_b-barrel"/>
    <property type="match status" value="1"/>
</dbReference>
<evidence type="ECO:0000256" key="12">
    <source>
        <dbReference type="RuleBase" id="RU003357"/>
    </source>
</evidence>
<keyword evidence="5 11" id="KW-0812">Transmembrane</keyword>
<keyword evidence="2 11" id="KW-0813">Transport</keyword>
<evidence type="ECO:0000259" key="14">
    <source>
        <dbReference type="Pfam" id="PF07715"/>
    </source>
</evidence>
<dbReference type="GO" id="GO:0006826">
    <property type="term" value="P:iron ion transport"/>
    <property type="evidence" value="ECO:0007669"/>
    <property type="project" value="UniProtKB-KW"/>
</dbReference>